<dbReference type="SMART" id="SM00546">
    <property type="entry name" value="CUE"/>
    <property type="match status" value="1"/>
</dbReference>
<feature type="region of interest" description="Disordered" evidence="5">
    <location>
        <begin position="805"/>
        <end position="859"/>
    </location>
</feature>
<dbReference type="Gene3D" id="1.20.1050.80">
    <property type="entry name" value="VPS9 domain"/>
    <property type="match status" value="1"/>
</dbReference>
<dbReference type="InterPro" id="IPR045046">
    <property type="entry name" value="Vps9-like"/>
</dbReference>
<feature type="region of interest" description="Disordered" evidence="5">
    <location>
        <begin position="136"/>
        <end position="181"/>
    </location>
</feature>
<feature type="region of interest" description="Disordered" evidence="5">
    <location>
        <begin position="98"/>
        <end position="119"/>
    </location>
</feature>
<dbReference type="InterPro" id="IPR003892">
    <property type="entry name" value="CUE"/>
</dbReference>
<dbReference type="InterPro" id="IPR041545">
    <property type="entry name" value="DUF5601"/>
</dbReference>
<dbReference type="OrthoDB" id="300289at2759"/>
<dbReference type="SMART" id="SM00167">
    <property type="entry name" value="VPS9"/>
    <property type="match status" value="1"/>
</dbReference>
<dbReference type="GO" id="GO:0005829">
    <property type="term" value="C:cytosol"/>
    <property type="evidence" value="ECO:0007669"/>
    <property type="project" value="TreeGrafter"/>
</dbReference>
<comment type="caution">
    <text evidence="8">The sequence shown here is derived from an EMBL/GenBank/DDBJ whole genome shotgun (WGS) entry which is preliminary data.</text>
</comment>
<keyword evidence="4" id="KW-0472">Membrane</keyword>
<dbReference type="EMBL" id="CAGA01000023">
    <property type="protein sequence ID" value="CCE30603.1"/>
    <property type="molecule type" value="Genomic_DNA"/>
</dbReference>
<keyword evidence="3" id="KW-1133">Transmembrane helix</keyword>
<dbReference type="PANTHER" id="PTHR23101:SF25">
    <property type="entry name" value="GTPASE-ACTIVATING PROTEIN AND VPS9 DOMAIN-CONTAINING PROTEIN 1"/>
    <property type="match status" value="1"/>
</dbReference>
<dbReference type="GO" id="GO:0016192">
    <property type="term" value="P:vesicle-mediated transport"/>
    <property type="evidence" value="ECO:0007669"/>
    <property type="project" value="InterPro"/>
</dbReference>
<keyword evidence="9" id="KW-1185">Reference proteome</keyword>
<dbReference type="HOGENOM" id="CLU_007625_0_0_1"/>
<dbReference type="SUPFAM" id="SSF46934">
    <property type="entry name" value="UBA-like"/>
    <property type="match status" value="1"/>
</dbReference>
<evidence type="ECO:0000256" key="5">
    <source>
        <dbReference type="SAM" id="MobiDB-lite"/>
    </source>
</evidence>
<evidence type="ECO:0000256" key="4">
    <source>
        <dbReference type="ARBA" id="ARBA00023136"/>
    </source>
</evidence>
<dbReference type="VEuPathDB" id="FungiDB:CPUR_04452"/>
<evidence type="ECO:0000259" key="6">
    <source>
        <dbReference type="PROSITE" id="PS51140"/>
    </source>
</evidence>
<feature type="compositionally biased region" description="Polar residues" evidence="5">
    <location>
        <begin position="424"/>
        <end position="448"/>
    </location>
</feature>
<gene>
    <name evidence="8" type="ORF">CPUR_04452</name>
</gene>
<dbReference type="AlphaFoldDB" id="M1WAR1"/>
<dbReference type="InterPro" id="IPR041804">
    <property type="entry name" value="Vps9_CUE"/>
</dbReference>
<feature type="domain" description="CUE" evidence="6">
    <location>
        <begin position="974"/>
        <end position="1017"/>
    </location>
</feature>
<accession>M1WAR1</accession>
<organism evidence="8 9">
    <name type="scientific">Claviceps purpurea (strain 20.1)</name>
    <name type="common">Ergot fungus</name>
    <name type="synonym">Sphacelia segetum</name>
    <dbReference type="NCBI Taxonomy" id="1111077"/>
    <lineage>
        <taxon>Eukaryota</taxon>
        <taxon>Fungi</taxon>
        <taxon>Dikarya</taxon>
        <taxon>Ascomycota</taxon>
        <taxon>Pezizomycotina</taxon>
        <taxon>Sordariomycetes</taxon>
        <taxon>Hypocreomycetidae</taxon>
        <taxon>Hypocreales</taxon>
        <taxon>Clavicipitaceae</taxon>
        <taxon>Claviceps</taxon>
    </lineage>
</organism>
<feature type="compositionally biased region" description="Pro residues" evidence="5">
    <location>
        <begin position="504"/>
        <end position="515"/>
    </location>
</feature>
<dbReference type="PANTHER" id="PTHR23101">
    <property type="entry name" value="RAB GDP/GTP EXCHANGE FACTOR"/>
    <property type="match status" value="1"/>
</dbReference>
<dbReference type="Pfam" id="PF18151">
    <property type="entry name" value="DUF5601"/>
    <property type="match status" value="1"/>
</dbReference>
<dbReference type="InterPro" id="IPR037191">
    <property type="entry name" value="VPS9_dom_sf"/>
</dbReference>
<proteinExistence type="predicted"/>
<feature type="compositionally biased region" description="Polar residues" evidence="5">
    <location>
        <begin position="831"/>
        <end position="851"/>
    </location>
</feature>
<dbReference type="Pfam" id="PF02845">
    <property type="entry name" value="CUE"/>
    <property type="match status" value="1"/>
</dbReference>
<evidence type="ECO:0000259" key="7">
    <source>
        <dbReference type="PROSITE" id="PS51205"/>
    </source>
</evidence>
<evidence type="ECO:0000256" key="3">
    <source>
        <dbReference type="ARBA" id="ARBA00022989"/>
    </source>
</evidence>
<dbReference type="Gene3D" id="1.10.8.10">
    <property type="entry name" value="DNA helicase RuvA subunit, C-terminal domain"/>
    <property type="match status" value="1"/>
</dbReference>
<evidence type="ECO:0000256" key="1">
    <source>
        <dbReference type="ARBA" id="ARBA00004370"/>
    </source>
</evidence>
<dbReference type="PROSITE" id="PS51205">
    <property type="entry name" value="VPS9"/>
    <property type="match status" value="1"/>
</dbReference>
<reference evidence="8 9" key="1">
    <citation type="journal article" date="2013" name="PLoS Genet.">
        <title>Plant-symbiotic fungi as chemical engineers: Multi-genome analysis of the Clavicipitaceae reveals dynamics of alkaloid loci.</title>
        <authorList>
            <person name="Schardl C.L."/>
            <person name="Young C.A."/>
            <person name="Hesse U."/>
            <person name="Amyotte S.G."/>
            <person name="Andreeva K."/>
            <person name="Calie P.J."/>
            <person name="Fleetwood D.J."/>
            <person name="Haws D.C."/>
            <person name="Moore N."/>
            <person name="Oeser B."/>
            <person name="Panaccione D.G."/>
            <person name="Schweri K.K."/>
            <person name="Voisey C.R."/>
            <person name="Farman M.L."/>
            <person name="Jaromczyk J.W."/>
            <person name="Roe B.A."/>
            <person name="O'Sullivan D.M."/>
            <person name="Scott B."/>
            <person name="Tudzynski P."/>
            <person name="An Z."/>
            <person name="Arnaoudova E.G."/>
            <person name="Bullock C.T."/>
            <person name="Charlton N.D."/>
            <person name="Chen L."/>
            <person name="Cox M."/>
            <person name="Dinkins R.D."/>
            <person name="Florea S."/>
            <person name="Glenn A.E."/>
            <person name="Gordon A."/>
            <person name="Gueldener U."/>
            <person name="Harris D.R."/>
            <person name="Hollin W."/>
            <person name="Jaromczyk J."/>
            <person name="Johnson R.D."/>
            <person name="Khan A.K."/>
            <person name="Leistner E."/>
            <person name="Leuchtmann A."/>
            <person name="Li C."/>
            <person name="Liu J."/>
            <person name="Liu J."/>
            <person name="Liu M."/>
            <person name="Mace W."/>
            <person name="Machado C."/>
            <person name="Nagabhyru P."/>
            <person name="Pan J."/>
            <person name="Schmid J."/>
            <person name="Sugawara K."/>
            <person name="Steiner U."/>
            <person name="Takach J.E."/>
            <person name="Tanaka E."/>
            <person name="Webb J.S."/>
            <person name="Wilson E.V."/>
            <person name="Wiseman J.L."/>
            <person name="Yoshida R."/>
            <person name="Zeng Z."/>
        </authorList>
    </citation>
    <scope>NUCLEOTIDE SEQUENCE [LARGE SCALE GENOMIC DNA]</scope>
    <source>
        <strain evidence="8 9">20.1</strain>
    </source>
</reference>
<dbReference type="InterPro" id="IPR003123">
    <property type="entry name" value="VPS9"/>
</dbReference>
<dbReference type="CDD" id="cd14369">
    <property type="entry name" value="CUE_VPS9_like"/>
    <property type="match status" value="1"/>
</dbReference>
<keyword evidence="2" id="KW-0812">Transmembrane</keyword>
<dbReference type="Gene3D" id="1.10.246.120">
    <property type="match status" value="1"/>
</dbReference>
<dbReference type="GO" id="GO:0043130">
    <property type="term" value="F:ubiquitin binding"/>
    <property type="evidence" value="ECO:0007669"/>
    <property type="project" value="InterPro"/>
</dbReference>
<evidence type="ECO:0000256" key="2">
    <source>
        <dbReference type="ARBA" id="ARBA00022692"/>
    </source>
</evidence>
<dbReference type="SUPFAM" id="SSF109993">
    <property type="entry name" value="VPS9 domain"/>
    <property type="match status" value="1"/>
</dbReference>
<dbReference type="eggNOG" id="KOG2319">
    <property type="taxonomic scope" value="Eukaryota"/>
</dbReference>
<name>M1WAR1_CLAP2</name>
<feature type="compositionally biased region" description="Polar residues" evidence="5">
    <location>
        <begin position="101"/>
        <end position="119"/>
    </location>
</feature>
<dbReference type="GO" id="GO:0030139">
    <property type="term" value="C:endocytic vesicle"/>
    <property type="evidence" value="ECO:0007669"/>
    <property type="project" value="TreeGrafter"/>
</dbReference>
<feature type="compositionally biased region" description="Polar residues" evidence="5">
    <location>
        <begin position="807"/>
        <end position="818"/>
    </location>
</feature>
<feature type="compositionally biased region" description="Polar residues" evidence="5">
    <location>
        <begin position="406"/>
        <end position="416"/>
    </location>
</feature>
<evidence type="ECO:0000313" key="8">
    <source>
        <dbReference type="EMBL" id="CCE30603.1"/>
    </source>
</evidence>
<feature type="domain" description="VPS9" evidence="7">
    <location>
        <begin position="645"/>
        <end position="784"/>
    </location>
</feature>
<dbReference type="Pfam" id="PF23489">
    <property type="entry name" value="V-ATPase_su_f"/>
    <property type="match status" value="1"/>
</dbReference>
<dbReference type="GO" id="GO:0031267">
    <property type="term" value="F:small GTPase binding"/>
    <property type="evidence" value="ECO:0007669"/>
    <property type="project" value="TreeGrafter"/>
</dbReference>
<feature type="region of interest" description="Disordered" evidence="5">
    <location>
        <begin position="878"/>
        <end position="931"/>
    </location>
</feature>
<feature type="compositionally biased region" description="Polar residues" evidence="5">
    <location>
        <begin position="200"/>
        <end position="221"/>
    </location>
</feature>
<feature type="compositionally biased region" description="Basic and acidic residues" evidence="5">
    <location>
        <begin position="145"/>
        <end position="165"/>
    </location>
</feature>
<sequence length="1017" mass="110159">MKPIISAMHAWSCTVISVFAIVILSVLAVLYRSGHEELVGGINDPSPEQGKAVAGTIFTAVLVYAGIASKVPSRGQGVDAFPSSKPFLGNMCRQRRLPSALTPSTTPSLRAPLTSTTASNRPKTVARIRLPDLEKTPCMSSSEQPHGREVIDQRGVKHASCKPDVDAAQPAESTAQPGDESMQFHVDEKHVDPVHEYTAPTITDMNPKTGAETHTTQQTIALGSEPEPEPELPPQHESQPDPIPELDTEPEKDSSPAINSAENHEHAHPISSSPNTKHIPEPDAQDGMASSAATIKPITGQSGTGSDEHAQYLSAEHAPYVDPTPATPMNSQPPSRSTSTTARSIRSNDASPSRTNTDDDEDKRCTSDDEQDGGSKSEIQSIMEQFSEEGGGPGADEVMSPRLELTSPTFGGSSQLPPRRSSLAPRSQSISTHLQDLSSLGISTSSAATRKPSLAMDGAVAVDDEGPPVPPKDGAFGTPPRKREERRPSSIKNTPASPQLSLHRPPPPEPEPEPSLPFDFHRFLEQLRNKKADPVARYLKSFLSEFGKKQWMVHEQVKIISDFLAFIANKMMMCEVWGNVSDAEFDNAREGMEKLVMNRLYAQTFSPAIAPPRPIPGAEAKSRRRGANMPSLAGPGRRGQHQEDVERDEILTQKINIYGWVKLEHLDIPAVGDSGRRFLKLAQQELLKIKSYRAPRDKIICVLNCSKVIFGLLKHNKADSSADSFMPLLIYVVLQCNPEHLVSNVQYILRFRDQEKLGGEAGYYLSSLMGAIQFIENMDRSSLTIPDEEFEANVEAAVSVIAEKHQATSPPLSQTPFNEKSPAPHNGGSSGRPSIDNSEGASAPRHSTSSYEGDAPDGTAAMSGLLRTFQKPLSTIGRIFSDDNSLPTAGSGSGSGGRSSRGSRGRRSPQTYYQSQPPSGHLPPSQQQQQQVFRQQPQIQQQETLTRHALPAEEAAARQASAEAAEAQRLQRAEHVNVVETLSGMFPDLDKDIISDVVYQKQGRVGLAVDACLALSS</sequence>
<dbReference type="Proteomes" id="UP000016801">
    <property type="component" value="Unassembled WGS sequence"/>
</dbReference>
<dbReference type="InterPro" id="IPR056552">
    <property type="entry name" value="Ribonucl_Kappa"/>
</dbReference>
<feature type="region of interest" description="Disordered" evidence="5">
    <location>
        <begin position="611"/>
        <end position="643"/>
    </location>
</feature>
<protein>
    <submittedName>
        <fullName evidence="8">Related to VPS9 (Involved in vacuole trafficking)</fullName>
    </submittedName>
</protein>
<feature type="compositionally biased region" description="Low complexity" evidence="5">
    <location>
        <begin position="335"/>
        <end position="347"/>
    </location>
</feature>
<evidence type="ECO:0000313" key="9">
    <source>
        <dbReference type="Proteomes" id="UP000016801"/>
    </source>
</evidence>
<dbReference type="GO" id="GO:0016020">
    <property type="term" value="C:membrane"/>
    <property type="evidence" value="ECO:0007669"/>
    <property type="project" value="UniProtKB-SubCell"/>
</dbReference>
<dbReference type="STRING" id="1111077.M1WAR1"/>
<dbReference type="InterPro" id="IPR009060">
    <property type="entry name" value="UBA-like_sf"/>
</dbReference>
<feature type="compositionally biased region" description="Low complexity" evidence="5">
    <location>
        <begin position="914"/>
        <end position="931"/>
    </location>
</feature>
<dbReference type="PROSITE" id="PS51140">
    <property type="entry name" value="CUE"/>
    <property type="match status" value="1"/>
</dbReference>
<dbReference type="Pfam" id="PF02204">
    <property type="entry name" value="VPS9"/>
    <property type="match status" value="1"/>
</dbReference>
<dbReference type="GO" id="GO:0005085">
    <property type="term" value="F:guanyl-nucleotide exchange factor activity"/>
    <property type="evidence" value="ECO:0007669"/>
    <property type="project" value="InterPro"/>
</dbReference>
<feature type="region of interest" description="Disordered" evidence="5">
    <location>
        <begin position="200"/>
        <end position="517"/>
    </location>
</feature>
<comment type="subcellular location">
    <subcellularLocation>
        <location evidence="1">Membrane</location>
    </subcellularLocation>
</comment>